<feature type="signal peptide" evidence="1">
    <location>
        <begin position="1"/>
        <end position="19"/>
    </location>
</feature>
<proteinExistence type="predicted"/>
<keyword evidence="1" id="KW-0732">Signal</keyword>
<dbReference type="Proteomes" id="UP000649328">
    <property type="component" value="Unassembled WGS sequence"/>
</dbReference>
<dbReference type="EMBL" id="JACBPP010000001">
    <property type="protein sequence ID" value="KAF8005217.1"/>
    <property type="molecule type" value="Genomic_DNA"/>
</dbReference>
<protein>
    <submittedName>
        <fullName evidence="2">Uncharacterized protein</fullName>
    </submittedName>
</protein>
<reference evidence="2" key="1">
    <citation type="submission" date="2020-10" db="EMBL/GenBank/DDBJ databases">
        <title>The Whole-Genome Sequence of Metschnikowia persimmonesis, a Novel Endophytic Yeast Species Isolated from Medicinal Plant Diospyros kaki Thumb.</title>
        <authorList>
            <person name="Rahmat E."/>
            <person name="Kang Y."/>
        </authorList>
    </citation>
    <scope>NUCLEOTIDE SEQUENCE</scope>
    <source>
        <strain evidence="2">KIOM G15050</strain>
    </source>
</reference>
<dbReference type="AlphaFoldDB" id="A0A8H7LHM4"/>
<sequence>MSILLFLLLINSCLLMLYTEEQKNKYRRYFERQNQAWIGAHQNVATNYDTPVFWGIDKDHYFSRVSLSGWASGVVLTPWNWVPFRKDVAKKMCLRATIELARDPSLQAYDLMTSSIGNNPNLSAFYASRFENYLYFGSIGDWWAALYRQGKQIQATKQAREAVWNIPQLPFEFSWQVERNDILVFTTSDFGYEHAQIIDLAAEAAETQRMPLSQIPSNLRHELSIAEIEGRHGILVVIRMVNSRQALIL</sequence>
<evidence type="ECO:0000313" key="3">
    <source>
        <dbReference type="Proteomes" id="UP000649328"/>
    </source>
</evidence>
<feature type="chain" id="PRO_5034005631" evidence="1">
    <location>
        <begin position="20"/>
        <end position="249"/>
    </location>
</feature>
<accession>A0A8H7LHM4</accession>
<comment type="caution">
    <text evidence="2">The sequence shown here is derived from an EMBL/GenBank/DDBJ whole genome shotgun (WGS) entry which is preliminary data.</text>
</comment>
<evidence type="ECO:0000313" key="2">
    <source>
        <dbReference type="EMBL" id="KAF8005217.1"/>
    </source>
</evidence>
<dbReference type="OrthoDB" id="10276556at2759"/>
<keyword evidence="3" id="KW-1185">Reference proteome</keyword>
<organism evidence="2 3">
    <name type="scientific">Metschnikowia pulcherrima</name>
    <dbReference type="NCBI Taxonomy" id="27326"/>
    <lineage>
        <taxon>Eukaryota</taxon>
        <taxon>Fungi</taxon>
        <taxon>Dikarya</taxon>
        <taxon>Ascomycota</taxon>
        <taxon>Saccharomycotina</taxon>
        <taxon>Pichiomycetes</taxon>
        <taxon>Metschnikowiaceae</taxon>
        <taxon>Metschnikowia</taxon>
    </lineage>
</organism>
<gene>
    <name evidence="2" type="ORF">HF325_000674</name>
</gene>
<name>A0A8H7LHM4_9ASCO</name>
<evidence type="ECO:0000256" key="1">
    <source>
        <dbReference type="SAM" id="SignalP"/>
    </source>
</evidence>